<evidence type="ECO:0000313" key="1">
    <source>
        <dbReference type="EMBL" id="GIY49349.1"/>
    </source>
</evidence>
<accession>A0AAV4TTZ1</accession>
<protein>
    <submittedName>
        <fullName evidence="1">Uncharacterized protein</fullName>
    </submittedName>
</protein>
<proteinExistence type="predicted"/>
<evidence type="ECO:0000313" key="2">
    <source>
        <dbReference type="Proteomes" id="UP001054837"/>
    </source>
</evidence>
<name>A0AAV4TTZ1_9ARAC</name>
<dbReference type="AlphaFoldDB" id="A0AAV4TTZ1"/>
<dbReference type="EMBL" id="BPLQ01010221">
    <property type="protein sequence ID" value="GIY49349.1"/>
    <property type="molecule type" value="Genomic_DNA"/>
</dbReference>
<gene>
    <name evidence="1" type="ORF">CDAR_600471</name>
</gene>
<dbReference type="Proteomes" id="UP001054837">
    <property type="component" value="Unassembled WGS sequence"/>
</dbReference>
<keyword evidence="2" id="KW-1185">Reference proteome</keyword>
<comment type="caution">
    <text evidence="1">The sequence shown here is derived from an EMBL/GenBank/DDBJ whole genome shotgun (WGS) entry which is preliminary data.</text>
</comment>
<sequence>MGFKKKIPIQELPTHFFSLTPSPTKKLSLLEIIPREIPYHEMQMIMQKNVLINHFVSERGRKKKFRGGLRLNKKLFIFFPPFSRISPIVSLSTSAANAFFQKRPLWPAFYPPPLSEAGEQGATASPSPREWVARSVGLRAPRDIIWTVTEAGKVTNGGDYRKRRSP</sequence>
<reference evidence="1 2" key="1">
    <citation type="submission" date="2021-06" db="EMBL/GenBank/DDBJ databases">
        <title>Caerostris darwini draft genome.</title>
        <authorList>
            <person name="Kono N."/>
            <person name="Arakawa K."/>
        </authorList>
    </citation>
    <scope>NUCLEOTIDE SEQUENCE [LARGE SCALE GENOMIC DNA]</scope>
</reference>
<organism evidence="1 2">
    <name type="scientific">Caerostris darwini</name>
    <dbReference type="NCBI Taxonomy" id="1538125"/>
    <lineage>
        <taxon>Eukaryota</taxon>
        <taxon>Metazoa</taxon>
        <taxon>Ecdysozoa</taxon>
        <taxon>Arthropoda</taxon>
        <taxon>Chelicerata</taxon>
        <taxon>Arachnida</taxon>
        <taxon>Araneae</taxon>
        <taxon>Araneomorphae</taxon>
        <taxon>Entelegynae</taxon>
        <taxon>Araneoidea</taxon>
        <taxon>Araneidae</taxon>
        <taxon>Caerostris</taxon>
    </lineage>
</organism>